<dbReference type="InterPro" id="IPR017871">
    <property type="entry name" value="ABC_transporter-like_CS"/>
</dbReference>
<dbReference type="Proteomes" id="UP000254875">
    <property type="component" value="Unassembled WGS sequence"/>
</dbReference>
<dbReference type="Pfam" id="PF00005">
    <property type="entry name" value="ABC_tran"/>
    <property type="match status" value="1"/>
</dbReference>
<evidence type="ECO:0000256" key="1">
    <source>
        <dbReference type="ARBA" id="ARBA00006216"/>
    </source>
</evidence>
<dbReference type="SMART" id="SM00382">
    <property type="entry name" value="AAA"/>
    <property type="match status" value="1"/>
</dbReference>
<dbReference type="PANTHER" id="PTHR43204">
    <property type="entry name" value="ABC TRANSPORTER I FAMILY MEMBER 6, CHLOROPLASTIC"/>
    <property type="match status" value="1"/>
</dbReference>
<dbReference type="OrthoDB" id="9781337at2"/>
<sequence length="260" mass="28634">MLEISNLQVEVDGKQILRGIDLSVKAGEVHAIMGPNGSGKSTLAHVLAGREDLAVTGGAVSYLGRDLLALAPEERAREGLFLAFQYPVEIPGVSNIYLLKAALNAQRRHRGEPELDAIEFLQRVKESMTLMQMDETLLYRAINEGFSGGEKKRNEILQMAVLEPRLAILDETDSGLDIDALQIVARGVNGMRAPERAIVLVTHYQRLLDYIVPDRVHVLANGRIVKSGPRELAEELERKGYGWIENEVARPAARASAGHR</sequence>
<proteinExistence type="inferred from homology"/>
<comment type="similarity">
    <text evidence="1">Belongs to the ABC transporter superfamily. Ycf16 family.</text>
</comment>
<dbReference type="PANTHER" id="PTHR43204:SF1">
    <property type="entry name" value="ABC TRANSPORTER I FAMILY MEMBER 6, CHLOROPLASTIC"/>
    <property type="match status" value="1"/>
</dbReference>
<evidence type="ECO:0000313" key="7">
    <source>
        <dbReference type="EMBL" id="RDK03600.1"/>
    </source>
</evidence>
<keyword evidence="8" id="KW-1185">Reference proteome</keyword>
<dbReference type="InterPro" id="IPR003593">
    <property type="entry name" value="AAA+_ATPase"/>
</dbReference>
<reference evidence="8" key="1">
    <citation type="submission" date="2018-05" db="EMBL/GenBank/DDBJ databases">
        <authorList>
            <person name="Feng T."/>
        </authorList>
    </citation>
    <scope>NUCLEOTIDE SEQUENCE [LARGE SCALE GENOMIC DNA]</scope>
    <source>
        <strain evidence="8">S27</strain>
    </source>
</reference>
<evidence type="ECO:0000313" key="8">
    <source>
        <dbReference type="Proteomes" id="UP000254875"/>
    </source>
</evidence>
<keyword evidence="3" id="KW-0472">Membrane</keyword>
<dbReference type="EMBL" id="QHKS01000003">
    <property type="protein sequence ID" value="RDK03600.1"/>
    <property type="molecule type" value="Genomic_DNA"/>
</dbReference>
<dbReference type="Gene3D" id="3.40.50.300">
    <property type="entry name" value="P-loop containing nucleotide triphosphate hydrolases"/>
    <property type="match status" value="1"/>
</dbReference>
<dbReference type="InterPro" id="IPR003439">
    <property type="entry name" value="ABC_transporter-like_ATP-bd"/>
</dbReference>
<evidence type="ECO:0000256" key="4">
    <source>
        <dbReference type="ARBA" id="ARBA00022741"/>
    </source>
</evidence>
<keyword evidence="3" id="KW-0997">Cell inner membrane</keyword>
<dbReference type="NCBIfam" id="TIGR01978">
    <property type="entry name" value="sufC"/>
    <property type="match status" value="1"/>
</dbReference>
<dbReference type="PROSITE" id="PS50893">
    <property type="entry name" value="ABC_TRANSPORTER_2"/>
    <property type="match status" value="1"/>
</dbReference>
<dbReference type="RefSeq" id="WP_115099684.1">
    <property type="nucleotide sequence ID" value="NZ_QHKS01000003.1"/>
</dbReference>
<organism evidence="7 8">
    <name type="scientific">Paraburkholderia lacunae</name>
    <dbReference type="NCBI Taxonomy" id="2211104"/>
    <lineage>
        <taxon>Bacteria</taxon>
        <taxon>Pseudomonadati</taxon>
        <taxon>Pseudomonadota</taxon>
        <taxon>Betaproteobacteria</taxon>
        <taxon>Burkholderiales</taxon>
        <taxon>Burkholderiaceae</taxon>
        <taxon>Paraburkholderia</taxon>
    </lineage>
</organism>
<evidence type="ECO:0000256" key="3">
    <source>
        <dbReference type="ARBA" id="ARBA00022519"/>
    </source>
</evidence>
<accession>A0A370NDC1</accession>
<dbReference type="GO" id="GO:0016887">
    <property type="term" value="F:ATP hydrolysis activity"/>
    <property type="evidence" value="ECO:0007669"/>
    <property type="project" value="InterPro"/>
</dbReference>
<dbReference type="SUPFAM" id="SSF52540">
    <property type="entry name" value="P-loop containing nucleoside triphosphate hydrolases"/>
    <property type="match status" value="1"/>
</dbReference>
<dbReference type="AlphaFoldDB" id="A0A370NDC1"/>
<evidence type="ECO:0000256" key="2">
    <source>
        <dbReference type="ARBA" id="ARBA00022475"/>
    </source>
</evidence>
<keyword evidence="2" id="KW-1003">Cell membrane</keyword>
<evidence type="ECO:0000256" key="5">
    <source>
        <dbReference type="ARBA" id="ARBA00022840"/>
    </source>
</evidence>
<keyword evidence="4" id="KW-0547">Nucleotide-binding</keyword>
<gene>
    <name evidence="7" type="primary">sufC</name>
    <name evidence="7" type="ORF">DLM46_05050</name>
</gene>
<dbReference type="GO" id="GO:0005524">
    <property type="term" value="F:ATP binding"/>
    <property type="evidence" value="ECO:0007669"/>
    <property type="project" value="UniProtKB-KW"/>
</dbReference>
<dbReference type="InterPro" id="IPR027417">
    <property type="entry name" value="P-loop_NTPase"/>
</dbReference>
<feature type="domain" description="ABC transporter" evidence="6">
    <location>
        <begin position="2"/>
        <end position="246"/>
    </location>
</feature>
<name>A0A370NDC1_9BURK</name>
<dbReference type="CDD" id="cd03217">
    <property type="entry name" value="ABC_FeS_Assembly"/>
    <property type="match status" value="1"/>
</dbReference>
<protein>
    <submittedName>
        <fullName evidence="7">Fe-S cluster assembly ATPase SufC</fullName>
    </submittedName>
</protein>
<evidence type="ECO:0000259" key="6">
    <source>
        <dbReference type="PROSITE" id="PS50893"/>
    </source>
</evidence>
<keyword evidence="5" id="KW-0067">ATP-binding</keyword>
<comment type="caution">
    <text evidence="7">The sequence shown here is derived from an EMBL/GenBank/DDBJ whole genome shotgun (WGS) entry which is preliminary data.</text>
</comment>
<dbReference type="PROSITE" id="PS00211">
    <property type="entry name" value="ABC_TRANSPORTER_1"/>
    <property type="match status" value="1"/>
</dbReference>
<dbReference type="InterPro" id="IPR010230">
    <property type="entry name" value="FeS-cluster_ATPase_SufC"/>
</dbReference>